<dbReference type="RefSeq" id="WP_264543201.1">
    <property type="nucleotide sequence ID" value="NZ_BAABIP010000022.1"/>
</dbReference>
<evidence type="ECO:0000313" key="1">
    <source>
        <dbReference type="EMBL" id="GAA4775724.1"/>
    </source>
</evidence>
<protein>
    <recommendedName>
        <fullName evidence="3">DUF4468 domain-containing protein</fullName>
    </recommendedName>
</protein>
<dbReference type="EMBL" id="BAABIP010000022">
    <property type="protein sequence ID" value="GAA4775724.1"/>
    <property type="molecule type" value="Genomic_DNA"/>
</dbReference>
<name>A0ABP9A8G1_9FLAO</name>
<keyword evidence="2" id="KW-1185">Reference proteome</keyword>
<proteinExistence type="predicted"/>
<accession>A0ABP9A8G1</accession>
<evidence type="ECO:0008006" key="3">
    <source>
        <dbReference type="Google" id="ProtNLM"/>
    </source>
</evidence>
<reference evidence="2" key="1">
    <citation type="journal article" date="2019" name="Int. J. Syst. Evol. Microbiol.">
        <title>The Global Catalogue of Microorganisms (GCM) 10K type strain sequencing project: providing services to taxonomists for standard genome sequencing and annotation.</title>
        <authorList>
            <consortium name="The Broad Institute Genomics Platform"/>
            <consortium name="The Broad Institute Genome Sequencing Center for Infectious Disease"/>
            <person name="Wu L."/>
            <person name="Ma J."/>
        </authorList>
    </citation>
    <scope>NUCLEOTIDE SEQUENCE [LARGE SCALE GENOMIC DNA]</scope>
    <source>
        <strain evidence="2">JCM 18198</strain>
    </source>
</reference>
<evidence type="ECO:0000313" key="2">
    <source>
        <dbReference type="Proteomes" id="UP001500141"/>
    </source>
</evidence>
<dbReference type="Proteomes" id="UP001500141">
    <property type="component" value="Unassembled WGS sequence"/>
</dbReference>
<organism evidence="1 2">
    <name type="scientific">Flavobacterium hankyongi</name>
    <dbReference type="NCBI Taxonomy" id="1176532"/>
    <lineage>
        <taxon>Bacteria</taxon>
        <taxon>Pseudomonadati</taxon>
        <taxon>Bacteroidota</taxon>
        <taxon>Flavobacteriia</taxon>
        <taxon>Flavobacteriales</taxon>
        <taxon>Flavobacteriaceae</taxon>
        <taxon>Flavobacterium</taxon>
    </lineage>
</organism>
<sequence>MKKIIVFVVLFISFYNYAQNIDALKINAYKVYDCTAKQDFNCILDLSYPKLFSIAPRETMLKVLESSFDGNTDFKIKMITVDPNFQYGKIKKIENKTFCVIKHNNAMTMTFTEKIETPEMYISLFKESMKTDDITFDEKTNSITIKLISTMVAVADSTTNNEWRFLNDDKSGKIFSLIFNDNIKKELGL</sequence>
<comment type="caution">
    <text evidence="1">The sequence shown here is derived from an EMBL/GenBank/DDBJ whole genome shotgun (WGS) entry which is preliminary data.</text>
</comment>
<gene>
    <name evidence="1" type="ORF">GCM10023230_28390</name>
</gene>